<dbReference type="InterPro" id="IPR036390">
    <property type="entry name" value="WH_DNA-bd_sf"/>
</dbReference>
<accession>A0ABV6UNI1</accession>
<protein>
    <submittedName>
        <fullName evidence="2">Helix-turn-helix domain-containing protein</fullName>
    </submittedName>
</protein>
<dbReference type="InterPro" id="IPR036388">
    <property type="entry name" value="WH-like_DNA-bd_sf"/>
</dbReference>
<reference evidence="2 3" key="1">
    <citation type="submission" date="2024-09" db="EMBL/GenBank/DDBJ databases">
        <authorList>
            <person name="Lee S.D."/>
        </authorList>
    </citation>
    <scope>NUCLEOTIDE SEQUENCE [LARGE SCALE GENOMIC DNA]</scope>
    <source>
        <strain evidence="2 3">N1-5</strain>
    </source>
</reference>
<evidence type="ECO:0000313" key="3">
    <source>
        <dbReference type="Proteomes" id="UP001592528"/>
    </source>
</evidence>
<name>A0ABV6UNI1_9ACTN</name>
<comment type="caution">
    <text evidence="2">The sequence shown here is derived from an EMBL/GenBank/DDBJ whole genome shotgun (WGS) entry which is preliminary data.</text>
</comment>
<dbReference type="InterPro" id="IPR002831">
    <property type="entry name" value="Tscrpt_reg_TrmB_N"/>
</dbReference>
<keyword evidence="3" id="KW-1185">Reference proteome</keyword>
<dbReference type="Proteomes" id="UP001592528">
    <property type="component" value="Unassembled WGS sequence"/>
</dbReference>
<organism evidence="2 3">
    <name type="scientific">Streptacidiphilus cavernicola</name>
    <dbReference type="NCBI Taxonomy" id="3342716"/>
    <lineage>
        <taxon>Bacteria</taxon>
        <taxon>Bacillati</taxon>
        <taxon>Actinomycetota</taxon>
        <taxon>Actinomycetes</taxon>
        <taxon>Kitasatosporales</taxon>
        <taxon>Streptomycetaceae</taxon>
        <taxon>Streptacidiphilus</taxon>
    </lineage>
</organism>
<dbReference type="Gene3D" id="1.10.10.10">
    <property type="entry name" value="Winged helix-like DNA-binding domain superfamily/Winged helix DNA-binding domain"/>
    <property type="match status" value="1"/>
</dbReference>
<dbReference type="RefSeq" id="WP_198037251.1">
    <property type="nucleotide sequence ID" value="NZ_JBHEZZ010000008.1"/>
</dbReference>
<evidence type="ECO:0000259" key="1">
    <source>
        <dbReference type="Pfam" id="PF01978"/>
    </source>
</evidence>
<dbReference type="EMBL" id="JBHEZZ010000008">
    <property type="protein sequence ID" value="MFC1403012.1"/>
    <property type="molecule type" value="Genomic_DNA"/>
</dbReference>
<proteinExistence type="predicted"/>
<dbReference type="SUPFAM" id="SSF46785">
    <property type="entry name" value="Winged helix' DNA-binding domain"/>
    <property type="match status" value="1"/>
</dbReference>
<evidence type="ECO:0000313" key="2">
    <source>
        <dbReference type="EMBL" id="MFC1403012.1"/>
    </source>
</evidence>
<feature type="domain" description="Transcription regulator TrmB N-terminal" evidence="1">
    <location>
        <begin position="2"/>
        <end position="64"/>
    </location>
</feature>
<sequence>MGLDDHTEETYRHLVSRSPASVAELADLLGTGERRVRRALDALVSLGLAGTEAGRTGRFVAVDPRVG</sequence>
<gene>
    <name evidence="2" type="ORF">ACEZDJ_17110</name>
</gene>
<dbReference type="Pfam" id="PF01978">
    <property type="entry name" value="TrmB"/>
    <property type="match status" value="1"/>
</dbReference>